<dbReference type="GO" id="GO:0031505">
    <property type="term" value="P:fungal-type cell wall organization"/>
    <property type="evidence" value="ECO:0007669"/>
    <property type="project" value="TreeGrafter"/>
</dbReference>
<dbReference type="CDD" id="cd02183">
    <property type="entry name" value="GH16_fungal_CRH1_transglycosylase"/>
    <property type="match status" value="1"/>
</dbReference>
<organism evidence="20 21">
    <name type="scientific">Glonium stellatum</name>
    <dbReference type="NCBI Taxonomy" id="574774"/>
    <lineage>
        <taxon>Eukaryota</taxon>
        <taxon>Fungi</taxon>
        <taxon>Dikarya</taxon>
        <taxon>Ascomycota</taxon>
        <taxon>Pezizomycotina</taxon>
        <taxon>Dothideomycetes</taxon>
        <taxon>Pleosporomycetidae</taxon>
        <taxon>Gloniales</taxon>
        <taxon>Gloniaceae</taxon>
        <taxon>Glonium</taxon>
    </lineage>
</organism>
<dbReference type="Gene3D" id="2.60.120.200">
    <property type="match status" value="1"/>
</dbReference>
<evidence type="ECO:0000256" key="17">
    <source>
        <dbReference type="PIRSR" id="PIRSR037299-2"/>
    </source>
</evidence>
<keyword evidence="12" id="KW-0326">Glycosidase</keyword>
<proteinExistence type="inferred from homology"/>
<dbReference type="InterPro" id="IPR050546">
    <property type="entry name" value="Glycosyl_Hydrlase_16"/>
</dbReference>
<keyword evidence="7 18" id="KW-0732">Signal</keyword>
<evidence type="ECO:0000256" key="10">
    <source>
        <dbReference type="ARBA" id="ARBA00023180"/>
    </source>
</evidence>
<dbReference type="InterPro" id="IPR000757">
    <property type="entry name" value="Beta-glucanase-like"/>
</dbReference>
<comment type="subcellular location">
    <subcellularLocation>
        <location evidence="2">Membrane</location>
        <topology evidence="2">Lipid-anchor</topology>
        <topology evidence="2">GPI-anchor</topology>
    </subcellularLocation>
</comment>
<protein>
    <recommendedName>
        <fullName evidence="3">chitinase</fullName>
        <ecNumber evidence="3">3.2.1.14</ecNumber>
    </recommendedName>
</protein>
<dbReference type="PANTHER" id="PTHR10963:SF27">
    <property type="entry name" value="GLYCOSIDASE-RELATED"/>
    <property type="match status" value="1"/>
</dbReference>
<feature type="disulfide bond" evidence="17">
    <location>
        <begin position="27"/>
        <end position="35"/>
    </location>
</feature>
<keyword evidence="10" id="KW-0325">Glycoprotein</keyword>
<evidence type="ECO:0000313" key="20">
    <source>
        <dbReference type="EMBL" id="OCL07131.1"/>
    </source>
</evidence>
<keyword evidence="5" id="KW-0328">Glycosyltransferase</keyword>
<feature type="signal peptide" evidence="18">
    <location>
        <begin position="1"/>
        <end position="21"/>
    </location>
</feature>
<evidence type="ECO:0000256" key="13">
    <source>
        <dbReference type="ARBA" id="ARBA00023316"/>
    </source>
</evidence>
<feature type="chain" id="PRO_5034110493" description="chitinase" evidence="18">
    <location>
        <begin position="22"/>
        <end position="340"/>
    </location>
</feature>
<name>A0A8E2EYK9_9PEZI</name>
<dbReference type="InterPro" id="IPR017168">
    <property type="entry name" value="CHR-like"/>
</dbReference>
<evidence type="ECO:0000256" key="12">
    <source>
        <dbReference type="ARBA" id="ARBA00023295"/>
    </source>
</evidence>
<comment type="similarity">
    <text evidence="14">Belongs to the glycosyl hydrolase 16 family. CRH1 subfamily.</text>
</comment>
<dbReference type="PROSITE" id="PS51762">
    <property type="entry name" value="GH16_2"/>
    <property type="match status" value="1"/>
</dbReference>
<dbReference type="GO" id="GO:0098552">
    <property type="term" value="C:side of membrane"/>
    <property type="evidence" value="ECO:0007669"/>
    <property type="project" value="UniProtKB-KW"/>
</dbReference>
<evidence type="ECO:0000256" key="4">
    <source>
        <dbReference type="ARBA" id="ARBA00022622"/>
    </source>
</evidence>
<dbReference type="Proteomes" id="UP000250140">
    <property type="component" value="Unassembled WGS sequence"/>
</dbReference>
<evidence type="ECO:0000256" key="5">
    <source>
        <dbReference type="ARBA" id="ARBA00022676"/>
    </source>
</evidence>
<evidence type="ECO:0000313" key="21">
    <source>
        <dbReference type="Proteomes" id="UP000250140"/>
    </source>
</evidence>
<dbReference type="PANTHER" id="PTHR10963">
    <property type="entry name" value="GLYCOSYL HYDROLASE-RELATED"/>
    <property type="match status" value="1"/>
</dbReference>
<evidence type="ECO:0000256" key="11">
    <source>
        <dbReference type="ARBA" id="ARBA00023288"/>
    </source>
</evidence>
<keyword evidence="9" id="KW-0472">Membrane</keyword>
<keyword evidence="13" id="KW-0961">Cell wall biogenesis/degradation</keyword>
<comment type="function">
    <text evidence="15">Dual chitinase/transglycosylase that plays a role in cell wall architecture. Chitinase and transglycosylase activities are coupled. Required for the polysaccharide cross-linking at the septa and the cell wall. More specifically, transfers chitin to 1,6-beta-glucan in the cell wall.</text>
</comment>
<dbReference type="PIRSF" id="PIRSF037299">
    <property type="entry name" value="Glycosidase_CRH1_prd"/>
    <property type="match status" value="1"/>
</dbReference>
<dbReference type="GO" id="GO:0005975">
    <property type="term" value="P:carbohydrate metabolic process"/>
    <property type="evidence" value="ECO:0007669"/>
    <property type="project" value="InterPro"/>
</dbReference>
<reference evidence="20 21" key="1">
    <citation type="journal article" date="2016" name="Nat. Commun.">
        <title>Ectomycorrhizal ecology is imprinted in the genome of the dominant symbiotic fungus Cenococcum geophilum.</title>
        <authorList>
            <consortium name="DOE Joint Genome Institute"/>
            <person name="Peter M."/>
            <person name="Kohler A."/>
            <person name="Ohm R.A."/>
            <person name="Kuo A."/>
            <person name="Krutzmann J."/>
            <person name="Morin E."/>
            <person name="Arend M."/>
            <person name="Barry K.W."/>
            <person name="Binder M."/>
            <person name="Choi C."/>
            <person name="Clum A."/>
            <person name="Copeland A."/>
            <person name="Grisel N."/>
            <person name="Haridas S."/>
            <person name="Kipfer T."/>
            <person name="LaButti K."/>
            <person name="Lindquist E."/>
            <person name="Lipzen A."/>
            <person name="Maire R."/>
            <person name="Meier B."/>
            <person name="Mihaltcheva S."/>
            <person name="Molinier V."/>
            <person name="Murat C."/>
            <person name="Poggeler S."/>
            <person name="Quandt C.A."/>
            <person name="Sperisen C."/>
            <person name="Tritt A."/>
            <person name="Tisserant E."/>
            <person name="Crous P.W."/>
            <person name="Henrissat B."/>
            <person name="Nehls U."/>
            <person name="Egli S."/>
            <person name="Spatafora J.W."/>
            <person name="Grigoriev I.V."/>
            <person name="Martin F.M."/>
        </authorList>
    </citation>
    <scope>NUCLEOTIDE SEQUENCE [LARGE SCALE GENOMIC DNA]</scope>
    <source>
        <strain evidence="20 21">CBS 207.34</strain>
    </source>
</reference>
<evidence type="ECO:0000256" key="8">
    <source>
        <dbReference type="ARBA" id="ARBA00022801"/>
    </source>
</evidence>
<keyword evidence="21" id="KW-1185">Reference proteome</keyword>
<evidence type="ECO:0000256" key="6">
    <source>
        <dbReference type="ARBA" id="ARBA00022679"/>
    </source>
</evidence>
<keyword evidence="4" id="KW-0336">GPI-anchor</keyword>
<feature type="domain" description="GH16" evidence="19">
    <location>
        <begin position="23"/>
        <end position="252"/>
    </location>
</feature>
<evidence type="ECO:0000256" key="7">
    <source>
        <dbReference type="ARBA" id="ARBA00022729"/>
    </source>
</evidence>
<evidence type="ECO:0000256" key="15">
    <source>
        <dbReference type="ARBA" id="ARBA00093308"/>
    </source>
</evidence>
<feature type="active site" description="Proton donor" evidence="16">
    <location>
        <position position="127"/>
    </location>
</feature>
<evidence type="ECO:0000256" key="18">
    <source>
        <dbReference type="SAM" id="SignalP"/>
    </source>
</evidence>
<evidence type="ECO:0000256" key="3">
    <source>
        <dbReference type="ARBA" id="ARBA00012729"/>
    </source>
</evidence>
<keyword evidence="17" id="KW-1015">Disulfide bond</keyword>
<evidence type="ECO:0000259" key="19">
    <source>
        <dbReference type="PROSITE" id="PS51762"/>
    </source>
</evidence>
<evidence type="ECO:0000256" key="16">
    <source>
        <dbReference type="PIRSR" id="PIRSR037299-1"/>
    </source>
</evidence>
<dbReference type="EC" id="3.2.1.14" evidence="3"/>
<dbReference type="OrthoDB" id="4781at2759"/>
<evidence type="ECO:0000256" key="14">
    <source>
        <dbReference type="ARBA" id="ARBA00038074"/>
    </source>
</evidence>
<gene>
    <name evidence="20" type="ORF">AOQ84DRAFT_64425</name>
</gene>
<dbReference type="SUPFAM" id="SSF49899">
    <property type="entry name" value="Concanavalin A-like lectins/glucanases"/>
    <property type="match status" value="1"/>
</dbReference>
<keyword evidence="11" id="KW-0449">Lipoprotein</keyword>
<dbReference type="GO" id="GO:0008843">
    <property type="term" value="F:endochitinase activity"/>
    <property type="evidence" value="ECO:0007669"/>
    <property type="project" value="UniProtKB-EC"/>
</dbReference>
<feature type="active site" description="Proton donor" evidence="16">
    <location>
        <position position="123"/>
    </location>
</feature>
<dbReference type="GO" id="GO:0016757">
    <property type="term" value="F:glycosyltransferase activity"/>
    <property type="evidence" value="ECO:0007669"/>
    <property type="project" value="UniProtKB-KW"/>
</dbReference>
<dbReference type="GO" id="GO:0009277">
    <property type="term" value="C:fungal-type cell wall"/>
    <property type="evidence" value="ECO:0007669"/>
    <property type="project" value="TreeGrafter"/>
</dbReference>
<dbReference type="Pfam" id="PF00722">
    <property type="entry name" value="Glyco_hydro_16"/>
    <property type="match status" value="1"/>
</dbReference>
<accession>A0A8E2EYK9</accession>
<evidence type="ECO:0000256" key="2">
    <source>
        <dbReference type="ARBA" id="ARBA00004589"/>
    </source>
</evidence>
<keyword evidence="6" id="KW-0808">Transferase</keyword>
<comment type="catalytic activity">
    <reaction evidence="1">
        <text>Random endo-hydrolysis of N-acetyl-beta-D-glucosaminide (1-&gt;4)-beta-linkages in chitin and chitodextrins.</text>
        <dbReference type="EC" id="3.2.1.14"/>
    </reaction>
</comment>
<dbReference type="FunFam" id="2.60.120.200:FF:000152">
    <property type="entry name" value="Cell wall glucanase"/>
    <property type="match status" value="1"/>
</dbReference>
<evidence type="ECO:0000256" key="9">
    <source>
        <dbReference type="ARBA" id="ARBA00023136"/>
    </source>
</evidence>
<evidence type="ECO:0000256" key="1">
    <source>
        <dbReference type="ARBA" id="ARBA00000822"/>
    </source>
</evidence>
<dbReference type="AlphaFoldDB" id="A0A8E2EYK9"/>
<keyword evidence="8 20" id="KW-0378">Hydrolase</keyword>
<sequence>MHISTLHLAVFAAFVPGLCTAQTSTSCNPTENTTCSHDTALSTAIFGSIFTEGSSSNTSWKATAGSIVYGSNGAEFIINEKGDAPTIETDFYFFFGLVEVKMKAASGTGIVSSIVMESDDLDEIDWEILGGNDTSVETNYFGKGNTTSYDRAIYYPVTTPQSTAHTYSVNWTAASITWLIDGTAVRTLYYADALSGANYPQTPMRLKLGIWAGGDSDNSEGTISWAGGETDYSDAPFTMYVESVNITNYSPGTSYYYNGTTGAWTSIVVVGRSVGSKANSSTVGTTAAASGGVAGVSGTAAAAMAAESAVSGATGIMVRSGIGAAVAIMLVLQLVELALV</sequence>
<dbReference type="EMBL" id="KV749925">
    <property type="protein sequence ID" value="OCL07131.1"/>
    <property type="molecule type" value="Genomic_DNA"/>
</dbReference>
<dbReference type="InterPro" id="IPR013320">
    <property type="entry name" value="ConA-like_dom_sf"/>
</dbReference>